<feature type="compositionally biased region" description="Basic residues" evidence="6">
    <location>
        <begin position="562"/>
        <end position="572"/>
    </location>
</feature>
<evidence type="ECO:0000256" key="7">
    <source>
        <dbReference type="SAM" id="Phobius"/>
    </source>
</evidence>
<evidence type="ECO:0000313" key="10">
    <source>
        <dbReference type="Proteomes" id="UP000663841"/>
    </source>
</evidence>
<feature type="compositionally biased region" description="Acidic residues" evidence="6">
    <location>
        <begin position="546"/>
        <end position="557"/>
    </location>
</feature>
<dbReference type="GO" id="GO:0000329">
    <property type="term" value="C:fungal-type vacuole membrane"/>
    <property type="evidence" value="ECO:0007669"/>
    <property type="project" value="TreeGrafter"/>
</dbReference>
<dbReference type="PANTHER" id="PTHR23501:SF191">
    <property type="entry name" value="VACUOLAR BASIC AMINO ACID TRANSPORTER 4"/>
    <property type="match status" value="1"/>
</dbReference>
<reference evidence="9" key="1">
    <citation type="submission" date="2021-01" db="EMBL/GenBank/DDBJ databases">
        <authorList>
            <person name="Kaushik A."/>
        </authorList>
    </citation>
    <scope>NUCLEOTIDE SEQUENCE</scope>
    <source>
        <strain evidence="9">AG3-T5</strain>
    </source>
</reference>
<evidence type="ECO:0000313" key="9">
    <source>
        <dbReference type="EMBL" id="CAE6440709.1"/>
    </source>
</evidence>
<feature type="transmembrane region" description="Helical" evidence="7">
    <location>
        <begin position="335"/>
        <end position="354"/>
    </location>
</feature>
<keyword evidence="5 7" id="KW-0472">Membrane</keyword>
<dbReference type="InterPro" id="IPR036259">
    <property type="entry name" value="MFS_trans_sf"/>
</dbReference>
<dbReference type="Gene3D" id="1.20.1250.20">
    <property type="entry name" value="MFS general substrate transporter like domains"/>
    <property type="match status" value="1"/>
</dbReference>
<evidence type="ECO:0000256" key="6">
    <source>
        <dbReference type="SAM" id="MobiDB-lite"/>
    </source>
</evidence>
<evidence type="ECO:0000259" key="8">
    <source>
        <dbReference type="PROSITE" id="PS50850"/>
    </source>
</evidence>
<comment type="subcellular location">
    <subcellularLocation>
        <location evidence="1">Endomembrane system</location>
        <topology evidence="1">Multi-pass membrane protein</topology>
    </subcellularLocation>
</comment>
<proteinExistence type="predicted"/>
<comment type="caution">
    <text evidence="9">The sequence shown here is derived from an EMBL/GenBank/DDBJ whole genome shotgun (WGS) entry which is preliminary data.</text>
</comment>
<accession>A0A8H2Y4S5</accession>
<feature type="domain" description="Major facilitator superfamily (MFS) profile" evidence="8">
    <location>
        <begin position="49"/>
        <end position="498"/>
    </location>
</feature>
<feature type="region of interest" description="Disordered" evidence="6">
    <location>
        <begin position="538"/>
        <end position="572"/>
    </location>
</feature>
<dbReference type="PROSITE" id="PS50850">
    <property type="entry name" value="MFS"/>
    <property type="match status" value="1"/>
</dbReference>
<evidence type="ECO:0000256" key="1">
    <source>
        <dbReference type="ARBA" id="ARBA00004127"/>
    </source>
</evidence>
<feature type="compositionally biased region" description="Polar residues" evidence="6">
    <location>
        <begin position="26"/>
        <end position="38"/>
    </location>
</feature>
<feature type="transmembrane region" description="Helical" evidence="7">
    <location>
        <begin position="171"/>
        <end position="194"/>
    </location>
</feature>
<evidence type="ECO:0000256" key="2">
    <source>
        <dbReference type="ARBA" id="ARBA00022448"/>
    </source>
</evidence>
<sequence length="572" mass="62299">MTADERQPLLDRDPPLDGLALPGNPVQTKDGSKRQLQPSELTPKMRAGILAGIWVAMFLASVNTTMVATLISSISSEYNRSNQASWLGTSFLLATCTFTPLYGRLCNVLGRRGANQTAVMFAAVGTLACGLSNSLEMLIAARFLSGIGGGGIFTTASIITSDMYTMRQRGMTQGIASLFNGAGMGLGGPLGGWISDRYGWRWAFLIQMPFFALSFFLTSVNLNYVTPGRGRSTKEILKRIDYGGCAAMFVSVGALLFFLSFKYNQEYAWDSAPVVTCLVIMVVAAVAFLFVELKLAYEPMLTPTLLKETVPVIIGFSNALVSICNLWYMSKTGRYKILTNAFGLLPCVGGLLVYRLKESSSEFEQWFSIIPVGLGNAVVLQTTLMCLLASIDTSQLAVGTGFTQLFRGVGQVLGVAVSSAVFQSVLDRELRLRITGEGADEWIVRIRHSSKLVGRLEPDLQRAARDSYGIALKYVFLCAAACSLISFILRLWLPELSLDRPAETPTPPSPVNSTISNESAIDEVEDILPTIRSPPRIRTRRLSTLESDDGFDPEEDGFPSSPRRKPRLATSV</sequence>
<feature type="transmembrane region" description="Helical" evidence="7">
    <location>
        <begin position="273"/>
        <end position="297"/>
    </location>
</feature>
<protein>
    <recommendedName>
        <fullName evidence="8">Major facilitator superfamily (MFS) profile domain-containing protein</fullName>
    </recommendedName>
</protein>
<feature type="transmembrane region" description="Helical" evidence="7">
    <location>
        <begin position="242"/>
        <end position="261"/>
    </location>
</feature>
<evidence type="ECO:0000256" key="4">
    <source>
        <dbReference type="ARBA" id="ARBA00022989"/>
    </source>
</evidence>
<dbReference type="AlphaFoldDB" id="A0A8H2Y4S5"/>
<gene>
    <name evidence="9" type="ORF">RDB_LOCUS95457</name>
</gene>
<dbReference type="EMBL" id="CAJMWW010000093">
    <property type="protein sequence ID" value="CAE6440709.1"/>
    <property type="molecule type" value="Genomic_DNA"/>
</dbReference>
<dbReference type="Proteomes" id="UP000663841">
    <property type="component" value="Unassembled WGS sequence"/>
</dbReference>
<feature type="transmembrane region" description="Helical" evidence="7">
    <location>
        <begin position="200"/>
        <end position="222"/>
    </location>
</feature>
<keyword evidence="4 7" id="KW-1133">Transmembrane helix</keyword>
<dbReference type="GO" id="GO:0015174">
    <property type="term" value="F:basic amino acid transmembrane transporter activity"/>
    <property type="evidence" value="ECO:0007669"/>
    <property type="project" value="TreeGrafter"/>
</dbReference>
<feature type="region of interest" description="Disordered" evidence="6">
    <location>
        <begin position="1"/>
        <end position="38"/>
    </location>
</feature>
<feature type="transmembrane region" description="Helical" evidence="7">
    <location>
        <begin position="139"/>
        <end position="159"/>
    </location>
</feature>
<feature type="transmembrane region" description="Helical" evidence="7">
    <location>
        <begin position="114"/>
        <end position="133"/>
    </location>
</feature>
<dbReference type="GO" id="GO:0012505">
    <property type="term" value="C:endomembrane system"/>
    <property type="evidence" value="ECO:0007669"/>
    <property type="project" value="UniProtKB-SubCell"/>
</dbReference>
<dbReference type="GO" id="GO:0005886">
    <property type="term" value="C:plasma membrane"/>
    <property type="evidence" value="ECO:0007669"/>
    <property type="project" value="TreeGrafter"/>
</dbReference>
<dbReference type="PANTHER" id="PTHR23501">
    <property type="entry name" value="MAJOR FACILITATOR SUPERFAMILY"/>
    <property type="match status" value="1"/>
</dbReference>
<keyword evidence="3 7" id="KW-0812">Transmembrane</keyword>
<feature type="compositionally biased region" description="Low complexity" evidence="6">
    <location>
        <begin position="16"/>
        <end position="25"/>
    </location>
</feature>
<dbReference type="InterPro" id="IPR011701">
    <property type="entry name" value="MFS"/>
</dbReference>
<dbReference type="Pfam" id="PF07690">
    <property type="entry name" value="MFS_1"/>
    <property type="match status" value="1"/>
</dbReference>
<organism evidence="9 10">
    <name type="scientific">Rhizoctonia solani</name>
    <dbReference type="NCBI Taxonomy" id="456999"/>
    <lineage>
        <taxon>Eukaryota</taxon>
        <taxon>Fungi</taxon>
        <taxon>Dikarya</taxon>
        <taxon>Basidiomycota</taxon>
        <taxon>Agaricomycotina</taxon>
        <taxon>Agaricomycetes</taxon>
        <taxon>Cantharellales</taxon>
        <taxon>Ceratobasidiaceae</taxon>
        <taxon>Rhizoctonia</taxon>
    </lineage>
</organism>
<feature type="transmembrane region" description="Helical" evidence="7">
    <location>
        <begin position="471"/>
        <end position="493"/>
    </location>
</feature>
<evidence type="ECO:0000256" key="5">
    <source>
        <dbReference type="ARBA" id="ARBA00023136"/>
    </source>
</evidence>
<feature type="transmembrane region" description="Helical" evidence="7">
    <location>
        <begin position="83"/>
        <end position="102"/>
    </location>
</feature>
<dbReference type="InterPro" id="IPR020846">
    <property type="entry name" value="MFS_dom"/>
</dbReference>
<feature type="compositionally biased region" description="Basic and acidic residues" evidence="6">
    <location>
        <begin position="1"/>
        <end position="15"/>
    </location>
</feature>
<name>A0A8H2Y4S5_9AGAM</name>
<feature type="transmembrane region" description="Helical" evidence="7">
    <location>
        <begin position="366"/>
        <end position="390"/>
    </location>
</feature>
<evidence type="ECO:0000256" key="3">
    <source>
        <dbReference type="ARBA" id="ARBA00022692"/>
    </source>
</evidence>
<dbReference type="SUPFAM" id="SSF103473">
    <property type="entry name" value="MFS general substrate transporter"/>
    <property type="match status" value="1"/>
</dbReference>
<feature type="transmembrane region" description="Helical" evidence="7">
    <location>
        <begin position="47"/>
        <end position="71"/>
    </location>
</feature>
<keyword evidence="2" id="KW-0813">Transport</keyword>